<gene>
    <name evidence="1" type="ORF">GCM10025869_21340</name>
</gene>
<keyword evidence="2" id="KW-1185">Reference proteome</keyword>
<name>A0ABQ6JTL1_9MICO</name>
<sequence>MAALPGVAARREAALRVPAWVLRMAGGGFVVWMMTEGRAFSNAKAKRELGWQPAFASWRDGFATGLE</sequence>
<dbReference type="Gene3D" id="3.40.50.720">
    <property type="entry name" value="NAD(P)-binding Rossmann-like Domain"/>
    <property type="match status" value="1"/>
</dbReference>
<dbReference type="EMBL" id="BSVA01000001">
    <property type="protein sequence ID" value="GMA91605.1"/>
    <property type="molecule type" value="Genomic_DNA"/>
</dbReference>
<accession>A0ABQ6JTL1</accession>
<dbReference type="Proteomes" id="UP001157069">
    <property type="component" value="Unassembled WGS sequence"/>
</dbReference>
<evidence type="ECO:0000313" key="2">
    <source>
        <dbReference type="Proteomes" id="UP001157069"/>
    </source>
</evidence>
<protein>
    <submittedName>
        <fullName evidence="1">Uncharacterized protein</fullName>
    </submittedName>
</protein>
<evidence type="ECO:0000313" key="1">
    <source>
        <dbReference type="EMBL" id="GMA91605.1"/>
    </source>
</evidence>
<proteinExistence type="predicted"/>
<comment type="caution">
    <text evidence="1">The sequence shown here is derived from an EMBL/GenBank/DDBJ whole genome shotgun (WGS) entry which is preliminary data.</text>
</comment>
<organism evidence="1 2">
    <name type="scientific">Homoserinibacter gongjuensis</name>
    <dbReference type="NCBI Taxonomy" id="1162968"/>
    <lineage>
        <taxon>Bacteria</taxon>
        <taxon>Bacillati</taxon>
        <taxon>Actinomycetota</taxon>
        <taxon>Actinomycetes</taxon>
        <taxon>Micrococcales</taxon>
        <taxon>Microbacteriaceae</taxon>
        <taxon>Homoserinibacter</taxon>
    </lineage>
</organism>
<reference evidence="2" key="1">
    <citation type="journal article" date="2019" name="Int. J. Syst. Evol. Microbiol.">
        <title>The Global Catalogue of Microorganisms (GCM) 10K type strain sequencing project: providing services to taxonomists for standard genome sequencing and annotation.</title>
        <authorList>
            <consortium name="The Broad Institute Genomics Platform"/>
            <consortium name="The Broad Institute Genome Sequencing Center for Infectious Disease"/>
            <person name="Wu L."/>
            <person name="Ma J."/>
        </authorList>
    </citation>
    <scope>NUCLEOTIDE SEQUENCE [LARGE SCALE GENOMIC DNA]</scope>
    <source>
        <strain evidence="2">NBRC 108755</strain>
    </source>
</reference>